<dbReference type="STRING" id="1353952.A0A165C9S7"/>
<dbReference type="PANTHER" id="PTHR28582:SF1">
    <property type="entry name" value="TRNA-SPLICING ENDONUCLEASE SUBUNIT SEN15"/>
    <property type="match status" value="1"/>
</dbReference>
<evidence type="ECO:0000256" key="2">
    <source>
        <dbReference type="ARBA" id="ARBA00022694"/>
    </source>
</evidence>
<name>A0A165C9S7_9BASI</name>
<dbReference type="GO" id="GO:0006388">
    <property type="term" value="P:tRNA splicing, via endonucleolytic cleavage and ligation"/>
    <property type="evidence" value="ECO:0007669"/>
    <property type="project" value="InterPro"/>
</dbReference>
<accession>A0A165C9S7</accession>
<dbReference type="PANTHER" id="PTHR28582">
    <property type="entry name" value="TRNA-SPLICING ENDONUCLEASE SUBUNIT SEN15"/>
    <property type="match status" value="1"/>
</dbReference>
<dbReference type="OrthoDB" id="10002170at2759"/>
<dbReference type="EMBL" id="KV424173">
    <property type="protein sequence ID" value="KZT50459.1"/>
    <property type="molecule type" value="Genomic_DNA"/>
</dbReference>
<dbReference type="GO" id="GO:0005634">
    <property type="term" value="C:nucleus"/>
    <property type="evidence" value="ECO:0007669"/>
    <property type="project" value="UniProtKB-ARBA"/>
</dbReference>
<dbReference type="InterPro" id="IPR018593">
    <property type="entry name" value="tRNA-endonuc_su_Sen15"/>
</dbReference>
<dbReference type="Gene3D" id="3.40.1350.10">
    <property type="match status" value="1"/>
</dbReference>
<evidence type="ECO:0000313" key="4">
    <source>
        <dbReference type="EMBL" id="KZT50459.1"/>
    </source>
</evidence>
<dbReference type="Pfam" id="PF09631">
    <property type="entry name" value="Sen15"/>
    <property type="match status" value="1"/>
</dbReference>
<evidence type="ECO:0000259" key="3">
    <source>
        <dbReference type="Pfam" id="PF09631"/>
    </source>
</evidence>
<dbReference type="Proteomes" id="UP000076842">
    <property type="component" value="Unassembled WGS sequence"/>
</dbReference>
<dbReference type="GO" id="GO:0003676">
    <property type="term" value="F:nucleic acid binding"/>
    <property type="evidence" value="ECO:0007669"/>
    <property type="project" value="InterPro"/>
</dbReference>
<evidence type="ECO:0000256" key="1">
    <source>
        <dbReference type="ARBA" id="ARBA00006091"/>
    </source>
</evidence>
<dbReference type="InterPro" id="IPR011856">
    <property type="entry name" value="tRNA_endonuc-like_dom_sf"/>
</dbReference>
<dbReference type="AlphaFoldDB" id="A0A165C9S7"/>
<evidence type="ECO:0000313" key="5">
    <source>
        <dbReference type="Proteomes" id="UP000076842"/>
    </source>
</evidence>
<sequence length="121" mass="13285">MDANVHPAFDAVKPLLTKYPATAASLYQTYNDILHAQQWTDLEIIDVPQSGRGVIRGVKPKEELPKLVVPCDLNESLSLGWLSAVFDSISPTPVEVYLGIVSSDSSIVYYRLSKGIVKPPM</sequence>
<organism evidence="4 5">
    <name type="scientific">Calocera cornea HHB12733</name>
    <dbReference type="NCBI Taxonomy" id="1353952"/>
    <lineage>
        <taxon>Eukaryota</taxon>
        <taxon>Fungi</taxon>
        <taxon>Dikarya</taxon>
        <taxon>Basidiomycota</taxon>
        <taxon>Agaricomycotina</taxon>
        <taxon>Dacrymycetes</taxon>
        <taxon>Dacrymycetales</taxon>
        <taxon>Dacrymycetaceae</taxon>
        <taxon>Calocera</taxon>
    </lineage>
</organism>
<reference evidence="4 5" key="1">
    <citation type="journal article" date="2016" name="Mol. Biol. Evol.">
        <title>Comparative Genomics of Early-Diverging Mushroom-Forming Fungi Provides Insights into the Origins of Lignocellulose Decay Capabilities.</title>
        <authorList>
            <person name="Nagy L.G."/>
            <person name="Riley R."/>
            <person name="Tritt A."/>
            <person name="Adam C."/>
            <person name="Daum C."/>
            <person name="Floudas D."/>
            <person name="Sun H."/>
            <person name="Yadav J.S."/>
            <person name="Pangilinan J."/>
            <person name="Larsson K.H."/>
            <person name="Matsuura K."/>
            <person name="Barry K."/>
            <person name="Labutti K."/>
            <person name="Kuo R."/>
            <person name="Ohm R.A."/>
            <person name="Bhattacharya S.S."/>
            <person name="Shirouzu T."/>
            <person name="Yoshinaga Y."/>
            <person name="Martin F.M."/>
            <person name="Grigoriev I.V."/>
            <person name="Hibbett D.S."/>
        </authorList>
    </citation>
    <scope>NUCLEOTIDE SEQUENCE [LARGE SCALE GENOMIC DNA]</scope>
    <source>
        <strain evidence="4 5">HHB12733</strain>
    </source>
</reference>
<protein>
    <recommendedName>
        <fullName evidence="3">tRNA-splicing endonuclease subunit Sen15 domain-containing protein</fullName>
    </recommendedName>
</protein>
<dbReference type="SUPFAM" id="SSF53032">
    <property type="entry name" value="tRNA-intron endonuclease catalytic domain-like"/>
    <property type="match status" value="1"/>
</dbReference>
<dbReference type="InterPro" id="IPR036167">
    <property type="entry name" value="tRNA_intron_Endo_cat-like_sf"/>
</dbReference>
<keyword evidence="2" id="KW-0819">tRNA processing</keyword>
<comment type="similarity">
    <text evidence="1">Belongs to the SEN15 family.</text>
</comment>
<feature type="domain" description="tRNA-splicing endonuclease subunit Sen15" evidence="3">
    <location>
        <begin position="28"/>
        <end position="119"/>
    </location>
</feature>
<dbReference type="FunCoup" id="A0A165C9S7">
    <property type="interactions" value="2"/>
</dbReference>
<dbReference type="InParanoid" id="A0A165C9S7"/>
<proteinExistence type="inferred from homology"/>
<gene>
    <name evidence="4" type="ORF">CALCODRAFT_504710</name>
</gene>
<keyword evidence="5" id="KW-1185">Reference proteome</keyword>